<evidence type="ECO:0000313" key="2">
    <source>
        <dbReference type="Proteomes" id="UP000799441"/>
    </source>
</evidence>
<accession>A0A9P4QG38</accession>
<name>A0A9P4QG38_9PEZI</name>
<protein>
    <submittedName>
        <fullName evidence="1">Uncharacterized protein</fullName>
    </submittedName>
</protein>
<keyword evidence="2" id="KW-1185">Reference proteome</keyword>
<dbReference type="EMBL" id="MU003767">
    <property type="protein sequence ID" value="KAF2725615.1"/>
    <property type="molecule type" value="Genomic_DNA"/>
</dbReference>
<dbReference type="AlphaFoldDB" id="A0A9P4QG38"/>
<evidence type="ECO:0000313" key="1">
    <source>
        <dbReference type="EMBL" id="KAF2725615.1"/>
    </source>
</evidence>
<dbReference type="Proteomes" id="UP000799441">
    <property type="component" value="Unassembled WGS sequence"/>
</dbReference>
<proteinExistence type="predicted"/>
<gene>
    <name evidence="1" type="ORF">K431DRAFT_80906</name>
</gene>
<organism evidence="1 2">
    <name type="scientific">Polychaeton citri CBS 116435</name>
    <dbReference type="NCBI Taxonomy" id="1314669"/>
    <lineage>
        <taxon>Eukaryota</taxon>
        <taxon>Fungi</taxon>
        <taxon>Dikarya</taxon>
        <taxon>Ascomycota</taxon>
        <taxon>Pezizomycotina</taxon>
        <taxon>Dothideomycetes</taxon>
        <taxon>Dothideomycetidae</taxon>
        <taxon>Capnodiales</taxon>
        <taxon>Capnodiaceae</taxon>
        <taxon>Polychaeton</taxon>
    </lineage>
</organism>
<reference evidence="1" key="1">
    <citation type="journal article" date="2020" name="Stud. Mycol.">
        <title>101 Dothideomycetes genomes: a test case for predicting lifestyles and emergence of pathogens.</title>
        <authorList>
            <person name="Haridas S."/>
            <person name="Albert R."/>
            <person name="Binder M."/>
            <person name="Bloem J."/>
            <person name="Labutti K."/>
            <person name="Salamov A."/>
            <person name="Andreopoulos B."/>
            <person name="Baker S."/>
            <person name="Barry K."/>
            <person name="Bills G."/>
            <person name="Bluhm B."/>
            <person name="Cannon C."/>
            <person name="Castanera R."/>
            <person name="Culley D."/>
            <person name="Daum C."/>
            <person name="Ezra D."/>
            <person name="Gonzalez J."/>
            <person name="Henrissat B."/>
            <person name="Kuo A."/>
            <person name="Liang C."/>
            <person name="Lipzen A."/>
            <person name="Lutzoni F."/>
            <person name="Magnuson J."/>
            <person name="Mondo S."/>
            <person name="Nolan M."/>
            <person name="Ohm R."/>
            <person name="Pangilinan J."/>
            <person name="Park H.-J."/>
            <person name="Ramirez L."/>
            <person name="Alfaro M."/>
            <person name="Sun H."/>
            <person name="Tritt A."/>
            <person name="Yoshinaga Y."/>
            <person name="Zwiers L.-H."/>
            <person name="Turgeon B."/>
            <person name="Goodwin S."/>
            <person name="Spatafora J."/>
            <person name="Crous P."/>
            <person name="Grigoriev I."/>
        </authorList>
    </citation>
    <scope>NUCLEOTIDE SEQUENCE</scope>
    <source>
        <strain evidence="1">CBS 116435</strain>
    </source>
</reference>
<sequence length="114" mass="12315">MARRVVVFFPGDTAREVLPLTCKCAQRPALSAVLLYVCVYVRACVRACVRELCSAVVALSSEIAVHLQSACLLYSRHVAGCGNWLASKPTRLSGCLATHTLSLTLSLSHPSPDW</sequence>
<comment type="caution">
    <text evidence="1">The sequence shown here is derived from an EMBL/GenBank/DDBJ whole genome shotgun (WGS) entry which is preliminary data.</text>
</comment>